<dbReference type="PANTHER" id="PTHR43685:SF5">
    <property type="entry name" value="GLYCOSYLTRANSFERASE EPSE-RELATED"/>
    <property type="match status" value="1"/>
</dbReference>
<comment type="caution">
    <text evidence="5">The sequence shown here is derived from an EMBL/GenBank/DDBJ whole genome shotgun (WGS) entry which is preliminary data.</text>
</comment>
<gene>
    <name evidence="5" type="ORF">ACFQ34_11875</name>
</gene>
<dbReference type="EMBL" id="JBHTMB010000096">
    <property type="protein sequence ID" value="MFD1233984.1"/>
    <property type="molecule type" value="Genomic_DNA"/>
</dbReference>
<protein>
    <submittedName>
        <fullName evidence="5">Glycosyltransferase family 2 protein</fullName>
    </submittedName>
</protein>
<dbReference type="RefSeq" id="WP_013674049.1">
    <property type="nucleotide sequence ID" value="NZ_BAABKS010000101.1"/>
</dbReference>
<evidence type="ECO:0000256" key="2">
    <source>
        <dbReference type="ARBA" id="ARBA00022676"/>
    </source>
</evidence>
<evidence type="ECO:0000313" key="6">
    <source>
        <dbReference type="Proteomes" id="UP001597182"/>
    </source>
</evidence>
<evidence type="ECO:0000256" key="3">
    <source>
        <dbReference type="ARBA" id="ARBA00022679"/>
    </source>
</evidence>
<dbReference type="CDD" id="cd00761">
    <property type="entry name" value="Glyco_tranf_GTA_type"/>
    <property type="match status" value="1"/>
</dbReference>
<keyword evidence="3" id="KW-0808">Transferase</keyword>
<dbReference type="Pfam" id="PF00535">
    <property type="entry name" value="Glycos_transf_2"/>
    <property type="match status" value="1"/>
</dbReference>
<reference evidence="6" key="1">
    <citation type="journal article" date="2019" name="Int. J. Syst. Evol. Microbiol.">
        <title>The Global Catalogue of Microorganisms (GCM) 10K type strain sequencing project: providing services to taxonomists for standard genome sequencing and annotation.</title>
        <authorList>
            <consortium name="The Broad Institute Genomics Platform"/>
            <consortium name="The Broad Institute Genome Sequencing Center for Infectious Disease"/>
            <person name="Wu L."/>
            <person name="Ma J."/>
        </authorList>
    </citation>
    <scope>NUCLEOTIDE SEQUENCE [LARGE SCALE GENOMIC DNA]</scope>
    <source>
        <strain evidence="6">CCUG 49018</strain>
    </source>
</reference>
<dbReference type="SUPFAM" id="SSF53448">
    <property type="entry name" value="Nucleotide-diphospho-sugar transferases"/>
    <property type="match status" value="1"/>
</dbReference>
<feature type="domain" description="Glycosyltransferase 2-like" evidence="4">
    <location>
        <begin position="22"/>
        <end position="137"/>
    </location>
</feature>
<sequence>MSEFTAEASAGPKGDAGPRVDVVIPCYKYGHLLPEAVRSVLAQDGVDVRVLVIEDASGDGSADVARELAAEHERVEALVHETNKGHIITFNEGILDWAQAPYTLLISADDELTPGALQRATQVMEDNPGVGFVYGHSVRWVTGDPRPQVRTGRWKPVVHSSQSWLRRIYSRGSNPVFSPSVVIRTDLQKRVGGYDARMLQTSDLHMWLQLALYSDVGFVSGVDQAWYRVHGANMSQAYYDKDAGLPDLEMRKLAFDAVLERGRTVLGDAQTDDLDQRMRRALAREAMLRVKRADEKGWELGDAARLLANWAAEITGDVTTIPEWRTMRLRRRLGPLGQVVRPPVLSKAGRRLRQEGRTARLVRVGT</sequence>
<dbReference type="Proteomes" id="UP001597182">
    <property type="component" value="Unassembled WGS sequence"/>
</dbReference>
<keyword evidence="6" id="KW-1185">Reference proteome</keyword>
<proteinExistence type="inferred from homology"/>
<dbReference type="InterPro" id="IPR029044">
    <property type="entry name" value="Nucleotide-diphossugar_trans"/>
</dbReference>
<dbReference type="Gene3D" id="3.90.550.10">
    <property type="entry name" value="Spore Coat Polysaccharide Biosynthesis Protein SpsA, Chain A"/>
    <property type="match status" value="1"/>
</dbReference>
<keyword evidence="2" id="KW-0328">Glycosyltransferase</keyword>
<dbReference type="InterPro" id="IPR001173">
    <property type="entry name" value="Glyco_trans_2-like"/>
</dbReference>
<evidence type="ECO:0000313" key="5">
    <source>
        <dbReference type="EMBL" id="MFD1233984.1"/>
    </source>
</evidence>
<dbReference type="PANTHER" id="PTHR43685">
    <property type="entry name" value="GLYCOSYLTRANSFERASE"/>
    <property type="match status" value="1"/>
</dbReference>
<evidence type="ECO:0000256" key="1">
    <source>
        <dbReference type="ARBA" id="ARBA00006739"/>
    </source>
</evidence>
<organism evidence="5 6">
    <name type="scientific">Pseudonocardia benzenivorans</name>
    <dbReference type="NCBI Taxonomy" id="228005"/>
    <lineage>
        <taxon>Bacteria</taxon>
        <taxon>Bacillati</taxon>
        <taxon>Actinomycetota</taxon>
        <taxon>Actinomycetes</taxon>
        <taxon>Pseudonocardiales</taxon>
        <taxon>Pseudonocardiaceae</taxon>
        <taxon>Pseudonocardia</taxon>
    </lineage>
</organism>
<name>A0ABW3VI38_9PSEU</name>
<evidence type="ECO:0000259" key="4">
    <source>
        <dbReference type="Pfam" id="PF00535"/>
    </source>
</evidence>
<dbReference type="InterPro" id="IPR050834">
    <property type="entry name" value="Glycosyltransf_2"/>
</dbReference>
<comment type="similarity">
    <text evidence="1">Belongs to the glycosyltransferase 2 family.</text>
</comment>
<accession>A0ABW3VI38</accession>